<dbReference type="AlphaFoldDB" id="A0A0B8NMB5"/>
<dbReference type="RefSeq" id="WP_052086798.1">
    <property type="nucleotide sequence ID" value="NZ_AP017900.1"/>
</dbReference>
<accession>A0A0B8NMB5</accession>
<evidence type="ECO:0000313" key="4">
    <source>
        <dbReference type="Proteomes" id="UP000180166"/>
    </source>
</evidence>
<name>A0A0B8NMB5_9NOCA</name>
<evidence type="ECO:0000313" key="3">
    <source>
        <dbReference type="Proteomes" id="UP000037179"/>
    </source>
</evidence>
<dbReference type="Proteomes" id="UP000037179">
    <property type="component" value="Unassembled WGS sequence"/>
</dbReference>
<evidence type="ECO:0000313" key="2">
    <source>
        <dbReference type="EMBL" id="GAP31175.1"/>
    </source>
</evidence>
<dbReference type="EMBL" id="CP017839">
    <property type="protein sequence ID" value="APA98535.1"/>
    <property type="molecule type" value="Genomic_DNA"/>
</dbReference>
<reference evidence="1 4" key="3">
    <citation type="submission" date="2016-10" db="EMBL/GenBank/DDBJ databases">
        <title>Genome sequence of Nocardia seriolae strain EM150506, isolated from Anguila japonica.</title>
        <authorList>
            <person name="Han H.-J."/>
        </authorList>
    </citation>
    <scope>NUCLEOTIDE SEQUENCE [LARGE SCALE GENOMIC DNA]</scope>
    <source>
        <strain evidence="1 4">EM150506</strain>
    </source>
</reference>
<protein>
    <submittedName>
        <fullName evidence="2">Uncharacterized protein</fullName>
    </submittedName>
</protein>
<evidence type="ECO:0000313" key="1">
    <source>
        <dbReference type="EMBL" id="APA98535.1"/>
    </source>
</evidence>
<sequence>MTPTHRKIYSGRLEAYIGPHDTADDFKRPLQALNGDKNFSLNLSALPTPKCSDAVTEADEAAIGLQYLQCAGAADALSVEIRTIVDGTPRLFILGRPGDYHGEPTVTIPFQRGNHELHVYPAEVFTADEAAQMFYSYYRTGALEGDYHLREIDLDAFIKSQAGN</sequence>
<proteinExistence type="predicted"/>
<keyword evidence="3" id="KW-1185">Reference proteome</keyword>
<dbReference type="KEGG" id="nsr:NS506_04487"/>
<dbReference type="OrthoDB" id="5110616at2"/>
<dbReference type="EMBL" id="BBYQ01000106">
    <property type="protein sequence ID" value="GAP31175.1"/>
    <property type="molecule type" value="Genomic_DNA"/>
</dbReference>
<dbReference type="Proteomes" id="UP000180166">
    <property type="component" value="Chromosome"/>
</dbReference>
<gene>
    <name evidence="1" type="ORF">NS506_04487</name>
    <name evidence="2" type="ORF">NSK11_contig00106-0003</name>
</gene>
<reference evidence="3" key="1">
    <citation type="submission" date="2015-07" db="EMBL/GenBank/DDBJ databases">
        <title>Nocardia seriolae U-1 whole genome shotgun sequence.</title>
        <authorList>
            <person name="Imajoh M."/>
            <person name="Fukumoto Y."/>
            <person name="Sukeda M."/>
            <person name="Yamane J."/>
            <person name="Yamasaki K."/>
            <person name="Shimizu M."/>
            <person name="Ohnishi K."/>
            <person name="Oshima S."/>
        </authorList>
    </citation>
    <scope>NUCLEOTIDE SEQUENCE [LARGE SCALE GENOMIC DNA]</scope>
    <source>
        <strain evidence="3">U-1</strain>
    </source>
</reference>
<organism evidence="2 3">
    <name type="scientific">Nocardia seriolae</name>
    <dbReference type="NCBI Taxonomy" id="37332"/>
    <lineage>
        <taxon>Bacteria</taxon>
        <taxon>Bacillati</taxon>
        <taxon>Actinomycetota</taxon>
        <taxon>Actinomycetes</taxon>
        <taxon>Mycobacteriales</taxon>
        <taxon>Nocardiaceae</taxon>
        <taxon>Nocardia</taxon>
    </lineage>
</organism>
<reference evidence="2 3" key="2">
    <citation type="journal article" date="2016" name="Genome Announc.">
        <title>Draft Genome Sequence of Erythromycin- and Oxytetracycline-Sensitive Nocardia seriolae Strain U-1 (NBRC 110359).</title>
        <authorList>
            <person name="Imajoh M."/>
            <person name="Sukeda M."/>
            <person name="Shimizu M."/>
            <person name="Yamane J."/>
            <person name="Ohnishi K."/>
            <person name="Oshima S."/>
        </authorList>
    </citation>
    <scope>NUCLEOTIDE SEQUENCE [LARGE SCALE GENOMIC DNA]</scope>
    <source>
        <strain evidence="2 3">U-1</strain>
    </source>
</reference>